<organism evidence="4 5">
    <name type="scientific">Serratia proteamaculans</name>
    <dbReference type="NCBI Taxonomy" id="28151"/>
    <lineage>
        <taxon>Bacteria</taxon>
        <taxon>Pseudomonadati</taxon>
        <taxon>Pseudomonadota</taxon>
        <taxon>Gammaproteobacteria</taxon>
        <taxon>Enterobacterales</taxon>
        <taxon>Yersiniaceae</taxon>
        <taxon>Serratia</taxon>
    </lineage>
</organism>
<accession>A0A7U0N6R3</accession>
<evidence type="ECO:0000256" key="3">
    <source>
        <dbReference type="SAM" id="SignalP"/>
    </source>
</evidence>
<reference evidence="4 5" key="1">
    <citation type="submission" date="2021-01" db="EMBL/GenBank/DDBJ databases">
        <title>Chromosome sequence of Serratia proteamaculans strain 94 rif-r, isolated from spoiled beef.</title>
        <authorList>
            <person name="Zaytseva Y.V."/>
            <person name="Iablokov S.N."/>
            <person name="Klyukina A."/>
        </authorList>
    </citation>
    <scope>NUCLEOTIDE SEQUENCE [LARGE SCALE GENOMIC DNA]</scope>
    <source>
        <strain evidence="4 5">94 rif-r</strain>
    </source>
</reference>
<gene>
    <name evidence="4" type="ORF">JKX24_00315</name>
</gene>
<evidence type="ECO:0000256" key="1">
    <source>
        <dbReference type="SAM" id="Coils"/>
    </source>
</evidence>
<evidence type="ECO:0000313" key="4">
    <source>
        <dbReference type="EMBL" id="QQX53515.1"/>
    </source>
</evidence>
<proteinExistence type="predicted"/>
<sequence length="107" mass="11664">MKLSSVMTTALTLLASSCCCAFVDKHPTPAPVGEENPAVDYGQRLNGVLQHLWYVEQIRSEQAQLAALRAQRKALESAIRQRQCEVATASSSVDQRVAATPLDPRVN</sequence>
<dbReference type="PROSITE" id="PS51257">
    <property type="entry name" value="PROKAR_LIPOPROTEIN"/>
    <property type="match status" value="1"/>
</dbReference>
<keyword evidence="1" id="KW-0175">Coiled coil</keyword>
<feature type="coiled-coil region" evidence="1">
    <location>
        <begin position="58"/>
        <end position="85"/>
    </location>
</feature>
<feature type="region of interest" description="Disordered" evidence="2">
    <location>
        <begin position="88"/>
        <end position="107"/>
    </location>
</feature>
<feature type="chain" id="PRO_5031529242" description="Lipoprotein" evidence="3">
    <location>
        <begin position="22"/>
        <end position="107"/>
    </location>
</feature>
<protein>
    <recommendedName>
        <fullName evidence="6">Lipoprotein</fullName>
    </recommendedName>
</protein>
<feature type="signal peptide" evidence="3">
    <location>
        <begin position="1"/>
        <end position="21"/>
    </location>
</feature>
<evidence type="ECO:0000313" key="5">
    <source>
        <dbReference type="Proteomes" id="UP000596176"/>
    </source>
</evidence>
<name>A0A7U0N6R3_SERPR</name>
<evidence type="ECO:0008006" key="6">
    <source>
        <dbReference type="Google" id="ProtNLM"/>
    </source>
</evidence>
<dbReference type="AlphaFoldDB" id="A0A7U0N6R3"/>
<evidence type="ECO:0000256" key="2">
    <source>
        <dbReference type="SAM" id="MobiDB-lite"/>
    </source>
</evidence>
<dbReference type="Proteomes" id="UP000596176">
    <property type="component" value="Chromosome"/>
</dbReference>
<keyword evidence="3" id="KW-0732">Signal</keyword>
<dbReference type="EMBL" id="CP068391">
    <property type="protein sequence ID" value="QQX53515.1"/>
    <property type="molecule type" value="Genomic_DNA"/>
</dbReference>